<evidence type="ECO:0000313" key="2">
    <source>
        <dbReference type="EMBL" id="CAJ1962177.1"/>
    </source>
</evidence>
<name>A0AAD2G5I1_9STRA</name>
<evidence type="ECO:0000256" key="1">
    <source>
        <dbReference type="SAM" id="MobiDB-lite"/>
    </source>
</evidence>
<evidence type="ECO:0000313" key="3">
    <source>
        <dbReference type="Proteomes" id="UP001295423"/>
    </source>
</evidence>
<proteinExistence type="predicted"/>
<gene>
    <name evidence="2" type="ORF">CYCCA115_LOCUS19563</name>
</gene>
<comment type="caution">
    <text evidence="2">The sequence shown here is derived from an EMBL/GenBank/DDBJ whole genome shotgun (WGS) entry which is preliminary data.</text>
</comment>
<organism evidence="2 3">
    <name type="scientific">Cylindrotheca closterium</name>
    <dbReference type="NCBI Taxonomy" id="2856"/>
    <lineage>
        <taxon>Eukaryota</taxon>
        <taxon>Sar</taxon>
        <taxon>Stramenopiles</taxon>
        <taxon>Ochrophyta</taxon>
        <taxon>Bacillariophyta</taxon>
        <taxon>Bacillariophyceae</taxon>
        <taxon>Bacillariophycidae</taxon>
        <taxon>Bacillariales</taxon>
        <taxon>Bacillariaceae</taxon>
        <taxon>Cylindrotheca</taxon>
    </lineage>
</organism>
<dbReference type="Proteomes" id="UP001295423">
    <property type="component" value="Unassembled WGS sequence"/>
</dbReference>
<dbReference type="AlphaFoldDB" id="A0AAD2G5I1"/>
<protein>
    <submittedName>
        <fullName evidence="2">Uncharacterized protein</fullName>
    </submittedName>
</protein>
<accession>A0AAD2G5I1</accession>
<feature type="region of interest" description="Disordered" evidence="1">
    <location>
        <begin position="1"/>
        <end position="62"/>
    </location>
</feature>
<dbReference type="EMBL" id="CAKOGP040002096">
    <property type="protein sequence ID" value="CAJ1962177.1"/>
    <property type="molecule type" value="Genomic_DNA"/>
</dbReference>
<sequence>MAERPTDVAWDAAHTSDLKRLATANSESGRETATHVRTRGAPAEEEEIDSSDGRHGPLFNNNAKNDVANMMMNRDLQWPDLALQVTENMMENMAENEDPKNFQEAWNHPEDYQEKWGVPSKTDGCMQILDFTEHFAPVINDITWRIILVAMMIWKLVEYH</sequence>
<keyword evidence="3" id="KW-1185">Reference proteome</keyword>
<reference evidence="2" key="1">
    <citation type="submission" date="2023-08" db="EMBL/GenBank/DDBJ databases">
        <authorList>
            <person name="Audoor S."/>
            <person name="Bilcke G."/>
        </authorList>
    </citation>
    <scope>NUCLEOTIDE SEQUENCE</scope>
</reference>